<feature type="transmembrane region" description="Helical" evidence="8">
    <location>
        <begin position="491"/>
        <end position="509"/>
    </location>
</feature>
<dbReference type="InterPro" id="IPR035906">
    <property type="entry name" value="MetI-like_sf"/>
</dbReference>
<dbReference type="GO" id="GO:0005886">
    <property type="term" value="C:plasma membrane"/>
    <property type="evidence" value="ECO:0007669"/>
    <property type="project" value="UniProtKB-SubCell"/>
</dbReference>
<comment type="similarity">
    <text evidence="8">Belongs to the binding-protein-dependent transport system permease family.</text>
</comment>
<dbReference type="Proteomes" id="UP000185124">
    <property type="component" value="Unassembled WGS sequence"/>
</dbReference>
<keyword evidence="11" id="KW-1185">Reference proteome</keyword>
<dbReference type="SUPFAM" id="SSF161098">
    <property type="entry name" value="MetI-like"/>
    <property type="match status" value="2"/>
</dbReference>
<feature type="transmembrane region" description="Helical" evidence="8">
    <location>
        <begin position="308"/>
        <end position="334"/>
    </location>
</feature>
<feature type="domain" description="ABC transmembrane type-1" evidence="9">
    <location>
        <begin position="370"/>
        <end position="560"/>
    </location>
</feature>
<evidence type="ECO:0000256" key="1">
    <source>
        <dbReference type="ARBA" id="ARBA00004429"/>
    </source>
</evidence>
<comment type="subcellular location">
    <subcellularLocation>
        <location evidence="1">Cell inner membrane</location>
        <topology evidence="1">Multi-pass membrane protein</topology>
    </subcellularLocation>
    <subcellularLocation>
        <location evidence="8">Cell membrane</location>
        <topology evidence="8">Multi-pass membrane protein</topology>
    </subcellularLocation>
</comment>
<feature type="transmembrane region" description="Helical" evidence="8">
    <location>
        <begin position="434"/>
        <end position="452"/>
    </location>
</feature>
<evidence type="ECO:0000256" key="5">
    <source>
        <dbReference type="ARBA" id="ARBA00022692"/>
    </source>
</evidence>
<gene>
    <name evidence="10" type="ORF">SAMN04489832_1645</name>
</gene>
<evidence type="ECO:0000256" key="3">
    <source>
        <dbReference type="ARBA" id="ARBA00022475"/>
    </source>
</evidence>
<evidence type="ECO:0000256" key="2">
    <source>
        <dbReference type="ARBA" id="ARBA00022448"/>
    </source>
</evidence>
<feature type="transmembrane region" description="Helical" evidence="8">
    <location>
        <begin position="407"/>
        <end position="428"/>
    </location>
</feature>
<accession>A0A1N5VIE7</accession>
<keyword evidence="4" id="KW-0997">Cell inner membrane</keyword>
<evidence type="ECO:0000313" key="10">
    <source>
        <dbReference type="EMBL" id="SIM72488.1"/>
    </source>
</evidence>
<proteinExistence type="inferred from homology"/>
<keyword evidence="2 8" id="KW-0813">Transport</keyword>
<dbReference type="Gene3D" id="1.10.3720.10">
    <property type="entry name" value="MetI-like"/>
    <property type="match status" value="2"/>
</dbReference>
<organism evidence="10 11">
    <name type="scientific">Micromonospora cremea</name>
    <dbReference type="NCBI Taxonomy" id="709881"/>
    <lineage>
        <taxon>Bacteria</taxon>
        <taxon>Bacillati</taxon>
        <taxon>Actinomycetota</taxon>
        <taxon>Actinomycetes</taxon>
        <taxon>Micromonosporales</taxon>
        <taxon>Micromonosporaceae</taxon>
        <taxon>Micromonospora</taxon>
    </lineage>
</organism>
<feature type="domain" description="ABC transmembrane type-1" evidence="9">
    <location>
        <begin position="72"/>
        <end position="279"/>
    </location>
</feature>
<reference evidence="11" key="1">
    <citation type="submission" date="2016-12" db="EMBL/GenBank/DDBJ databases">
        <authorList>
            <person name="Varghese N."/>
            <person name="Submissions S."/>
        </authorList>
    </citation>
    <scope>NUCLEOTIDE SEQUENCE [LARGE SCALE GENOMIC DNA]</scope>
    <source>
        <strain evidence="11">DSM 45599</strain>
    </source>
</reference>
<evidence type="ECO:0000256" key="4">
    <source>
        <dbReference type="ARBA" id="ARBA00022519"/>
    </source>
</evidence>
<evidence type="ECO:0000259" key="9">
    <source>
        <dbReference type="PROSITE" id="PS50928"/>
    </source>
</evidence>
<evidence type="ECO:0000256" key="6">
    <source>
        <dbReference type="ARBA" id="ARBA00022989"/>
    </source>
</evidence>
<keyword evidence="7 8" id="KW-0472">Membrane</keyword>
<evidence type="ECO:0000256" key="8">
    <source>
        <dbReference type="RuleBase" id="RU363032"/>
    </source>
</evidence>
<evidence type="ECO:0000256" key="7">
    <source>
        <dbReference type="ARBA" id="ARBA00023136"/>
    </source>
</evidence>
<protein>
    <submittedName>
        <fullName evidence="10">Iron(III) transport system permease protein</fullName>
    </submittedName>
</protein>
<sequence>MVLNLTAHAARAKRVSPVVILGAILAVLVLVPVGTLILTSFLDSPPRPGSPLGNFTLENYRALWGTGTATAALHTIVVSTFGCLGALAIGGGLAWLATRTDAPAPWLIHLAGFMPLFISLLIASLAWSLLASPEVGYLNIVLDSIGIGWNLNVYSLPGMIGIFALYYSPYAYILIGSALTVMNPEIEESAQVHGAKRFTVLRNVTFPLLTPAVIAAALLVFVLIAENFDVVQILGVPNGIETLSSRIYNLMVSYRPNQNQAAAVGVALMVVVFGVVALQNRILKRNDYATVTGKGYRPRKMPLGKWRWLALVATILYLFIAVVLPMLALVVSALRRSQYVGSVGDLFDTSVLSTARFSSTLESDDFYLGLQNSMVVSLGAAILGGLLFFAVAFVVNKTNVPGRQVLSYISAMPLAMPALVVGLGFLWTWTRSPIPLYGTLYILVLASVTRFLPQGYQGMSSGLSQIGRDLEDSAYTHGATRIRAARSITLPLVRAGVGSTLFLVFILAFRELSTTLLLFTTKTQTLSILIYHQWDNGSWQSVSCLALIFSAVLFAVGLLGRALFGLGKT</sequence>
<dbReference type="Pfam" id="PF00528">
    <property type="entry name" value="BPD_transp_1"/>
    <property type="match status" value="2"/>
</dbReference>
<dbReference type="InterPro" id="IPR000515">
    <property type="entry name" value="MetI-like"/>
</dbReference>
<dbReference type="EMBL" id="FSQT01000001">
    <property type="protein sequence ID" value="SIM72488.1"/>
    <property type="molecule type" value="Genomic_DNA"/>
</dbReference>
<dbReference type="PROSITE" id="PS50928">
    <property type="entry name" value="ABC_TM1"/>
    <property type="match status" value="2"/>
</dbReference>
<feature type="transmembrane region" description="Helical" evidence="8">
    <location>
        <begin position="159"/>
        <end position="183"/>
    </location>
</feature>
<keyword evidence="6 8" id="KW-1133">Transmembrane helix</keyword>
<dbReference type="STRING" id="709881.SAMN04489832_1645"/>
<feature type="transmembrane region" description="Helical" evidence="8">
    <location>
        <begin position="18"/>
        <end position="42"/>
    </location>
</feature>
<feature type="transmembrane region" description="Helical" evidence="8">
    <location>
        <begin position="204"/>
        <end position="225"/>
    </location>
</feature>
<feature type="transmembrane region" description="Helical" evidence="8">
    <location>
        <begin position="62"/>
        <end position="95"/>
    </location>
</feature>
<feature type="transmembrane region" description="Helical" evidence="8">
    <location>
        <begin position="374"/>
        <end position="395"/>
    </location>
</feature>
<feature type="transmembrane region" description="Helical" evidence="8">
    <location>
        <begin position="260"/>
        <end position="278"/>
    </location>
</feature>
<keyword evidence="5 8" id="KW-0812">Transmembrane</keyword>
<feature type="transmembrane region" description="Helical" evidence="8">
    <location>
        <begin position="539"/>
        <end position="564"/>
    </location>
</feature>
<dbReference type="GO" id="GO:0055085">
    <property type="term" value="P:transmembrane transport"/>
    <property type="evidence" value="ECO:0007669"/>
    <property type="project" value="InterPro"/>
</dbReference>
<dbReference type="CDD" id="cd06261">
    <property type="entry name" value="TM_PBP2"/>
    <property type="match status" value="2"/>
</dbReference>
<name>A0A1N5VIE7_9ACTN</name>
<dbReference type="PANTHER" id="PTHR43357:SF4">
    <property type="entry name" value="INNER MEMBRANE ABC TRANSPORTER PERMEASE PROTEIN YDCV"/>
    <property type="match status" value="1"/>
</dbReference>
<evidence type="ECO:0000313" key="11">
    <source>
        <dbReference type="Proteomes" id="UP000185124"/>
    </source>
</evidence>
<feature type="transmembrane region" description="Helical" evidence="8">
    <location>
        <begin position="107"/>
        <end position="130"/>
    </location>
</feature>
<keyword evidence="3" id="KW-1003">Cell membrane</keyword>
<dbReference type="AlphaFoldDB" id="A0A1N5VIE7"/>
<dbReference type="PANTHER" id="PTHR43357">
    <property type="entry name" value="INNER MEMBRANE ABC TRANSPORTER PERMEASE PROTEIN YDCV"/>
    <property type="match status" value="1"/>
</dbReference>